<comment type="function">
    <text evidence="2">Adenine glycosylase active on G-A mispairs. MutY also corrects error-prone DNA synthesis past GO lesions which are due to the oxidatively damaged form of guanine: 7,8-dihydro-8-oxoguanine (8-oxo-dGTP).</text>
</comment>
<dbReference type="InterPro" id="IPR005760">
    <property type="entry name" value="A/G_AdeGlyc_MutY"/>
</dbReference>
<dbReference type="SUPFAM" id="SSF48150">
    <property type="entry name" value="DNA-glycosylase"/>
    <property type="match status" value="1"/>
</dbReference>
<evidence type="ECO:0000256" key="5">
    <source>
        <dbReference type="ARBA" id="ARBA00022023"/>
    </source>
</evidence>
<dbReference type="InterPro" id="IPR044298">
    <property type="entry name" value="MIG/MutY"/>
</dbReference>
<dbReference type="NCBIfam" id="TIGR01084">
    <property type="entry name" value="mutY"/>
    <property type="match status" value="1"/>
</dbReference>
<dbReference type="GO" id="GO:0006284">
    <property type="term" value="P:base-excision repair"/>
    <property type="evidence" value="ECO:0007669"/>
    <property type="project" value="UniProtKB-UniRule"/>
</dbReference>
<dbReference type="InterPro" id="IPR011257">
    <property type="entry name" value="DNA_glycosylase"/>
</dbReference>
<dbReference type="InterPro" id="IPR023170">
    <property type="entry name" value="HhH_base_excis_C"/>
</dbReference>
<evidence type="ECO:0000313" key="17">
    <source>
        <dbReference type="EMBL" id="STZ68008.1"/>
    </source>
</evidence>
<keyword evidence="10 14" id="KW-0408">Iron</keyword>
<keyword evidence="11" id="KW-0411">Iron-sulfur</keyword>
<evidence type="ECO:0000256" key="2">
    <source>
        <dbReference type="ARBA" id="ARBA00002933"/>
    </source>
</evidence>
<dbReference type="Gene3D" id="1.10.340.30">
    <property type="entry name" value="Hypothetical protein, domain 2"/>
    <property type="match status" value="1"/>
</dbReference>
<dbReference type="Pfam" id="PF14815">
    <property type="entry name" value="NUDIX_4"/>
    <property type="match status" value="1"/>
</dbReference>
<keyword evidence="7" id="KW-0479">Metal-binding</keyword>
<dbReference type="GO" id="GO:0032357">
    <property type="term" value="F:oxidized purine DNA binding"/>
    <property type="evidence" value="ECO:0007669"/>
    <property type="project" value="TreeGrafter"/>
</dbReference>
<protein>
    <recommendedName>
        <fullName evidence="5 14">Adenine DNA glycosylase</fullName>
        <ecNumber evidence="4 14">3.2.2.31</ecNumber>
    </recommendedName>
</protein>
<evidence type="ECO:0000256" key="12">
    <source>
        <dbReference type="ARBA" id="ARBA00023204"/>
    </source>
</evidence>
<dbReference type="GO" id="GO:0046872">
    <property type="term" value="F:metal ion binding"/>
    <property type="evidence" value="ECO:0007669"/>
    <property type="project" value="UniProtKB-UniRule"/>
</dbReference>
<evidence type="ECO:0000256" key="13">
    <source>
        <dbReference type="ARBA" id="ARBA00023295"/>
    </source>
</evidence>
<feature type="domain" description="HhH-GPD" evidence="16">
    <location>
        <begin position="89"/>
        <end position="242"/>
    </location>
</feature>
<dbReference type="InterPro" id="IPR003651">
    <property type="entry name" value="Endonuclease3_FeS-loop_motif"/>
</dbReference>
<evidence type="ECO:0000256" key="10">
    <source>
        <dbReference type="ARBA" id="ARBA00023004"/>
    </source>
</evidence>
<dbReference type="SMART" id="SM00525">
    <property type="entry name" value="FES"/>
    <property type="match status" value="1"/>
</dbReference>
<evidence type="ECO:0000256" key="6">
    <source>
        <dbReference type="ARBA" id="ARBA00022485"/>
    </source>
</evidence>
<keyword evidence="8 14" id="KW-0227">DNA damage</keyword>
<keyword evidence="12" id="KW-0234">DNA repair</keyword>
<evidence type="ECO:0000259" key="16">
    <source>
        <dbReference type="SMART" id="SM00478"/>
    </source>
</evidence>
<evidence type="ECO:0000256" key="4">
    <source>
        <dbReference type="ARBA" id="ARBA00012045"/>
    </source>
</evidence>
<dbReference type="EC" id="3.2.2.31" evidence="4 14"/>
<dbReference type="GO" id="GO:0035485">
    <property type="term" value="F:adenine/guanine mispair binding"/>
    <property type="evidence" value="ECO:0007669"/>
    <property type="project" value="TreeGrafter"/>
</dbReference>
<keyword evidence="6" id="KW-0004">4Fe-4S</keyword>
<evidence type="ECO:0000256" key="7">
    <source>
        <dbReference type="ARBA" id="ARBA00022723"/>
    </source>
</evidence>
<keyword evidence="9 17" id="KW-0378">Hydrolase</keyword>
<dbReference type="GO" id="GO:0034039">
    <property type="term" value="F:8-oxo-7,8-dihydroguanine DNA N-glycosylase activity"/>
    <property type="evidence" value="ECO:0007669"/>
    <property type="project" value="TreeGrafter"/>
</dbReference>
<dbReference type="InterPro" id="IPR004035">
    <property type="entry name" value="Endouclease-III_FeS-bd_BS"/>
</dbReference>
<dbReference type="EMBL" id="UGQW01000002">
    <property type="protein sequence ID" value="STZ68008.1"/>
    <property type="molecule type" value="Genomic_DNA"/>
</dbReference>
<dbReference type="InterPro" id="IPR003265">
    <property type="entry name" value="HhH-GPD_domain"/>
</dbReference>
<dbReference type="SUPFAM" id="SSF55811">
    <property type="entry name" value="Nudix"/>
    <property type="match status" value="1"/>
</dbReference>
<dbReference type="GO" id="GO:0006298">
    <property type="term" value="P:mismatch repair"/>
    <property type="evidence" value="ECO:0007669"/>
    <property type="project" value="TreeGrafter"/>
</dbReference>
<dbReference type="GO" id="GO:0051539">
    <property type="term" value="F:4 iron, 4 sulfur cluster binding"/>
    <property type="evidence" value="ECO:0007669"/>
    <property type="project" value="UniProtKB-UniRule"/>
</dbReference>
<keyword evidence="13 14" id="KW-0326">Glycosidase</keyword>
<comment type="cofactor">
    <cofactor evidence="14">
        <name>[4Fe-4S] cluster</name>
        <dbReference type="ChEBI" id="CHEBI:49883"/>
    </cofactor>
    <text evidence="14">Binds 1 [4Fe-4S] cluster.</text>
</comment>
<dbReference type="AlphaFoldDB" id="A0A378TYH0"/>
<dbReference type="FunFam" id="1.10.340.30:FF:000002">
    <property type="entry name" value="Adenine DNA glycosylase"/>
    <property type="match status" value="1"/>
</dbReference>
<evidence type="ECO:0000256" key="1">
    <source>
        <dbReference type="ARBA" id="ARBA00000843"/>
    </source>
</evidence>
<dbReference type="InterPro" id="IPR029119">
    <property type="entry name" value="MutY_C"/>
</dbReference>
<dbReference type="Gene3D" id="3.90.79.10">
    <property type="entry name" value="Nucleoside Triphosphate Pyrophosphohydrolase"/>
    <property type="match status" value="1"/>
</dbReference>
<evidence type="ECO:0000256" key="9">
    <source>
        <dbReference type="ARBA" id="ARBA00022801"/>
    </source>
</evidence>
<dbReference type="CDD" id="cd03431">
    <property type="entry name" value="NUDIX_DNA_Glycosylase_C-MutY"/>
    <property type="match status" value="1"/>
</dbReference>
<dbReference type="CDD" id="cd00056">
    <property type="entry name" value="ENDO3c"/>
    <property type="match status" value="1"/>
</dbReference>
<comment type="similarity">
    <text evidence="3 14">Belongs to the Nth/MutY family.</text>
</comment>
<evidence type="ECO:0000256" key="15">
    <source>
        <dbReference type="SAM" id="MobiDB-lite"/>
    </source>
</evidence>
<dbReference type="Pfam" id="PF00730">
    <property type="entry name" value="HhH-GPD"/>
    <property type="match status" value="1"/>
</dbReference>
<dbReference type="GO" id="GO:0000701">
    <property type="term" value="F:purine-specific mismatch base pair DNA N-glycosylase activity"/>
    <property type="evidence" value="ECO:0007669"/>
    <property type="project" value="UniProtKB-EC"/>
</dbReference>
<dbReference type="PANTHER" id="PTHR42944:SF1">
    <property type="entry name" value="ADENINE DNA GLYCOSYLASE"/>
    <property type="match status" value="1"/>
</dbReference>
<reference evidence="17 18" key="1">
    <citation type="submission" date="2018-06" db="EMBL/GenBank/DDBJ databases">
        <authorList>
            <consortium name="Pathogen Informatics"/>
            <person name="Doyle S."/>
        </authorList>
    </citation>
    <scope>NUCLEOTIDE SEQUENCE [LARGE SCALE GENOMIC DNA]</scope>
    <source>
        <strain evidence="17 18">NCTC10660</strain>
    </source>
</reference>
<dbReference type="SMART" id="SM00478">
    <property type="entry name" value="ENDO3c"/>
    <property type="match status" value="1"/>
</dbReference>
<evidence type="ECO:0000313" key="18">
    <source>
        <dbReference type="Proteomes" id="UP000254927"/>
    </source>
</evidence>
<comment type="catalytic activity">
    <reaction evidence="1 14">
        <text>Hydrolyzes free adenine bases from 7,8-dihydro-8-oxoguanine:adenine mismatched double-stranded DNA, leaving an apurinic site.</text>
        <dbReference type="EC" id="3.2.2.31"/>
    </reaction>
</comment>
<dbReference type="InterPro" id="IPR015797">
    <property type="entry name" value="NUDIX_hydrolase-like_dom_sf"/>
</dbReference>
<evidence type="ECO:0000256" key="8">
    <source>
        <dbReference type="ARBA" id="ARBA00022763"/>
    </source>
</evidence>
<feature type="region of interest" description="Disordered" evidence="15">
    <location>
        <begin position="1"/>
        <end position="53"/>
    </location>
</feature>
<name>A0A378TYH0_NEIEL</name>
<dbReference type="Gene3D" id="1.10.1670.10">
    <property type="entry name" value="Helix-hairpin-Helix base-excision DNA repair enzymes (C-terminal)"/>
    <property type="match status" value="1"/>
</dbReference>
<dbReference type="Proteomes" id="UP000254927">
    <property type="component" value="Unassembled WGS sequence"/>
</dbReference>
<dbReference type="PANTHER" id="PTHR42944">
    <property type="entry name" value="ADENINE DNA GLYCOSYLASE"/>
    <property type="match status" value="1"/>
</dbReference>
<organism evidence="17 18">
    <name type="scientific">Neisseria elongata</name>
    <dbReference type="NCBI Taxonomy" id="495"/>
    <lineage>
        <taxon>Bacteria</taxon>
        <taxon>Pseudomonadati</taxon>
        <taxon>Pseudomonadota</taxon>
        <taxon>Betaproteobacteria</taxon>
        <taxon>Neisseriales</taxon>
        <taxon>Neisseriaceae</taxon>
        <taxon>Neisseria</taxon>
    </lineage>
</organism>
<evidence type="ECO:0000256" key="3">
    <source>
        <dbReference type="ARBA" id="ARBA00008343"/>
    </source>
</evidence>
<sequence length="400" mass="44324">MGFRVAETQPPHHRQSGNASNPICRPTTKKHPTMTHTPDRPSENPATALSDGSPPSFADRLIHWQKEHGRHNLPWHSRDPYRVWLSEIMLQQTQVATVAGYYPRFLAAFPTVSALAAAAEDDILALWQGLGYYSRARNLHKAAKQIMADFGGQFPTERTELEKLCGVGRSTAAAVAAFAFLKRETILDGNVKRVLCRVFVQDGDPQDKKFEHTLWTLAESLLPPENADMPAYTQGLMDLGATVCKRSNPACTACPMSDICQAKAQGRTAELPRKKTAAEIKTLPLYWLIWHDENGALLLEKRPAKGIWGGLYCTPCFDSLQALHDFAARHGLTAEDLTELPPLTHRLTHRMLLITPFAATGKRPSETLSDGLLVIPEKLADYGLPKPLAAWLAEKQPALF</sequence>
<evidence type="ECO:0000256" key="14">
    <source>
        <dbReference type="RuleBase" id="RU365096"/>
    </source>
</evidence>
<evidence type="ECO:0000256" key="11">
    <source>
        <dbReference type="ARBA" id="ARBA00023014"/>
    </source>
</evidence>
<gene>
    <name evidence="17" type="primary">mutY</name>
    <name evidence="17" type="ORF">NCTC10660_01507</name>
</gene>
<dbReference type="PROSITE" id="PS00764">
    <property type="entry name" value="ENDONUCLEASE_III_1"/>
    <property type="match status" value="1"/>
</dbReference>
<accession>A0A378TYH0</accession>
<proteinExistence type="inferred from homology"/>